<keyword evidence="1" id="KW-0812">Transmembrane</keyword>
<keyword evidence="1" id="KW-1133">Transmembrane helix</keyword>
<feature type="transmembrane region" description="Helical" evidence="1">
    <location>
        <begin position="47"/>
        <end position="69"/>
    </location>
</feature>
<proteinExistence type="predicted"/>
<feature type="transmembrane region" description="Helical" evidence="1">
    <location>
        <begin position="89"/>
        <end position="106"/>
    </location>
</feature>
<evidence type="ECO:0000313" key="2">
    <source>
        <dbReference type="EMBL" id="QHT03228.1"/>
    </source>
</evidence>
<accession>A0A6C0CF68</accession>
<protein>
    <submittedName>
        <fullName evidence="2">Uncharacterized protein</fullName>
    </submittedName>
</protein>
<keyword evidence="1" id="KW-0472">Membrane</keyword>
<organism evidence="2">
    <name type="scientific">viral metagenome</name>
    <dbReference type="NCBI Taxonomy" id="1070528"/>
    <lineage>
        <taxon>unclassified sequences</taxon>
        <taxon>metagenomes</taxon>
        <taxon>organismal metagenomes</taxon>
    </lineage>
</organism>
<reference evidence="2" key="1">
    <citation type="journal article" date="2020" name="Nature">
        <title>Giant virus diversity and host interactions through global metagenomics.</title>
        <authorList>
            <person name="Schulz F."/>
            <person name="Roux S."/>
            <person name="Paez-Espino D."/>
            <person name="Jungbluth S."/>
            <person name="Walsh D.A."/>
            <person name="Denef V.J."/>
            <person name="McMahon K.D."/>
            <person name="Konstantinidis K.T."/>
            <person name="Eloe-Fadrosh E.A."/>
            <person name="Kyrpides N.C."/>
            <person name="Woyke T."/>
        </authorList>
    </citation>
    <scope>NUCLEOTIDE SEQUENCE</scope>
    <source>
        <strain evidence="2">GVMAG-M-3300020728-1</strain>
    </source>
</reference>
<name>A0A6C0CF68_9ZZZZ</name>
<sequence length="160" mass="18542">MDVGEVFGGTLNITMLAVFYTLIGILISVVLYHLFDDCDEDWKKEHLAYQLGDIGLELGIIGTVAFWTTEITREWAPIFPITKVLDLKIDTYTSGIFFAYAMFLFLEELSQKIKFLYESYIHHHIVRFIPPNWSVMKVMFSSRKTNTKKDSVNEHYTNGL</sequence>
<feature type="transmembrane region" description="Helical" evidence="1">
    <location>
        <begin position="12"/>
        <end position="35"/>
    </location>
</feature>
<dbReference type="AlphaFoldDB" id="A0A6C0CF68"/>
<dbReference type="EMBL" id="MN739408">
    <property type="protein sequence ID" value="QHT03228.1"/>
    <property type="molecule type" value="Genomic_DNA"/>
</dbReference>
<evidence type="ECO:0000256" key="1">
    <source>
        <dbReference type="SAM" id="Phobius"/>
    </source>
</evidence>